<dbReference type="EMBL" id="LT670818">
    <property type="protein sequence ID" value="SHH04143.1"/>
    <property type="molecule type" value="Genomic_DNA"/>
</dbReference>
<dbReference type="Proteomes" id="UP000190675">
    <property type="component" value="Chromosome I"/>
</dbReference>
<accession>A0A1M5PS98</accession>
<dbReference type="RefSeq" id="WP_079573786.1">
    <property type="nucleotide sequence ID" value="NZ_LT670818.1"/>
</dbReference>
<evidence type="ECO:0000256" key="1">
    <source>
        <dbReference type="SAM" id="Phobius"/>
    </source>
</evidence>
<feature type="transmembrane region" description="Helical" evidence="1">
    <location>
        <begin position="69"/>
        <end position="88"/>
    </location>
</feature>
<dbReference type="SUPFAM" id="SSF81442">
    <property type="entry name" value="Cytochrome c oxidase subunit I-like"/>
    <property type="match status" value="1"/>
</dbReference>
<feature type="transmembrane region" description="Helical" evidence="1">
    <location>
        <begin position="100"/>
        <end position="118"/>
    </location>
</feature>
<dbReference type="OrthoDB" id="9808748at2"/>
<dbReference type="InterPro" id="IPR036927">
    <property type="entry name" value="Cyt_c_oxase-like_su1_sf"/>
</dbReference>
<proteinExistence type="predicted"/>
<name>A0A1M5PS98_9BRAD</name>
<organism evidence="2 3">
    <name type="scientific">Bradyrhizobium erythrophlei</name>
    <dbReference type="NCBI Taxonomy" id="1437360"/>
    <lineage>
        <taxon>Bacteria</taxon>
        <taxon>Pseudomonadati</taxon>
        <taxon>Pseudomonadota</taxon>
        <taxon>Alphaproteobacteria</taxon>
        <taxon>Hyphomicrobiales</taxon>
        <taxon>Nitrobacteraceae</taxon>
        <taxon>Bradyrhizobium</taxon>
    </lineage>
</organism>
<reference evidence="2 3" key="1">
    <citation type="submission" date="2016-11" db="EMBL/GenBank/DDBJ databases">
        <authorList>
            <person name="Jaros S."/>
            <person name="Januszkiewicz K."/>
            <person name="Wedrychowicz H."/>
        </authorList>
    </citation>
    <scope>NUCLEOTIDE SEQUENCE [LARGE SCALE GENOMIC DNA]</scope>
    <source>
        <strain evidence="2 3">GAS242</strain>
    </source>
</reference>
<evidence type="ECO:0008006" key="4">
    <source>
        <dbReference type="Google" id="ProtNLM"/>
    </source>
</evidence>
<protein>
    <recommendedName>
        <fullName evidence="4">Cytochrome C and Quinol oxidase polypeptide I</fullName>
    </recommendedName>
</protein>
<keyword evidence="1" id="KW-0472">Membrane</keyword>
<evidence type="ECO:0000313" key="2">
    <source>
        <dbReference type="EMBL" id="SHH04143.1"/>
    </source>
</evidence>
<keyword evidence="1" id="KW-1133">Transmembrane helix</keyword>
<keyword evidence="1" id="KW-0812">Transmembrane</keyword>
<gene>
    <name evidence="2" type="ORF">SAMN05444169_5411</name>
</gene>
<sequence>MKASILSFRAAVLMVLAGLIWGIVMGITEDHSNSSAHAHLNLLGWVSLFLFGIYYHLHPTIDRDRLASLQVWIWVAATLSLVVGITLVNSGRTVGYPFNVAGSLTLVADMLLFGWLVYKTERVEMPGRTAAAE</sequence>
<feature type="transmembrane region" description="Helical" evidence="1">
    <location>
        <begin position="36"/>
        <end position="57"/>
    </location>
</feature>
<dbReference type="AlphaFoldDB" id="A0A1M5PS98"/>
<evidence type="ECO:0000313" key="3">
    <source>
        <dbReference type="Proteomes" id="UP000190675"/>
    </source>
</evidence>
<dbReference type="Gene3D" id="1.20.210.10">
    <property type="entry name" value="Cytochrome c oxidase-like, subunit I domain"/>
    <property type="match status" value="1"/>
</dbReference>